<dbReference type="Gene3D" id="3.40.50.11350">
    <property type="match status" value="1"/>
</dbReference>
<accession>A0A3S5A2W5</accession>
<comment type="caution">
    <text evidence="1">The sequence shown here is derived from an EMBL/GenBank/DDBJ whole genome shotgun (WGS) entry which is preliminary data.</text>
</comment>
<dbReference type="OrthoDB" id="422368at2759"/>
<protein>
    <submittedName>
        <fullName evidence="1">Uncharacterized protein</fullName>
    </submittedName>
</protein>
<evidence type="ECO:0000313" key="1">
    <source>
        <dbReference type="EMBL" id="VEL26323.1"/>
    </source>
</evidence>
<proteinExistence type="predicted"/>
<sequence>MERLLQPIHVTHFLPTPEQLAQFGPGGVAIVDQLICSYAR</sequence>
<keyword evidence="2" id="KW-1185">Reference proteome</keyword>
<evidence type="ECO:0000313" key="2">
    <source>
        <dbReference type="Proteomes" id="UP000784294"/>
    </source>
</evidence>
<organism evidence="1 2">
    <name type="scientific">Protopolystoma xenopodis</name>
    <dbReference type="NCBI Taxonomy" id="117903"/>
    <lineage>
        <taxon>Eukaryota</taxon>
        <taxon>Metazoa</taxon>
        <taxon>Spiralia</taxon>
        <taxon>Lophotrochozoa</taxon>
        <taxon>Platyhelminthes</taxon>
        <taxon>Monogenea</taxon>
        <taxon>Polyopisthocotylea</taxon>
        <taxon>Polystomatidea</taxon>
        <taxon>Polystomatidae</taxon>
        <taxon>Protopolystoma</taxon>
    </lineage>
</organism>
<reference evidence="1" key="1">
    <citation type="submission" date="2018-11" db="EMBL/GenBank/DDBJ databases">
        <authorList>
            <consortium name="Pathogen Informatics"/>
        </authorList>
    </citation>
    <scope>NUCLEOTIDE SEQUENCE</scope>
</reference>
<dbReference type="EMBL" id="CAAALY010079516">
    <property type="protein sequence ID" value="VEL26323.1"/>
    <property type="molecule type" value="Genomic_DNA"/>
</dbReference>
<dbReference type="Proteomes" id="UP000784294">
    <property type="component" value="Unassembled WGS sequence"/>
</dbReference>
<name>A0A3S5A2W5_9PLAT</name>
<gene>
    <name evidence="1" type="ORF">PXEA_LOCUS19763</name>
</gene>
<dbReference type="AlphaFoldDB" id="A0A3S5A2W5"/>